<gene>
    <name evidence="8" type="ORF">DSL72_000728</name>
</gene>
<feature type="modified residue" description="N6-(pyridoxal phosphate)lysine" evidence="6">
    <location>
        <position position="332"/>
    </location>
</feature>
<dbReference type="InterPro" id="IPR002129">
    <property type="entry name" value="PyrdxlP-dep_de-COase"/>
</dbReference>
<dbReference type="SUPFAM" id="SSF53383">
    <property type="entry name" value="PLP-dependent transferases"/>
    <property type="match status" value="1"/>
</dbReference>
<evidence type="ECO:0000313" key="8">
    <source>
        <dbReference type="EMBL" id="QSZ31165.1"/>
    </source>
</evidence>
<dbReference type="Gene3D" id="3.90.1150.170">
    <property type="match status" value="1"/>
</dbReference>
<dbReference type="InterPro" id="IPR015421">
    <property type="entry name" value="PyrdxlP-dep_Trfase_major"/>
</dbReference>
<comment type="cofactor">
    <cofactor evidence="1 6 7">
        <name>pyridoxal 5'-phosphate</name>
        <dbReference type="ChEBI" id="CHEBI:597326"/>
    </cofactor>
</comment>
<proteinExistence type="inferred from homology"/>
<protein>
    <recommendedName>
        <fullName evidence="10">Glutamate decarboxylase</fullName>
    </recommendedName>
</protein>
<evidence type="ECO:0000256" key="6">
    <source>
        <dbReference type="PIRSR" id="PIRSR602129-50"/>
    </source>
</evidence>
<keyword evidence="9" id="KW-1185">Reference proteome</keyword>
<evidence type="ECO:0000256" key="1">
    <source>
        <dbReference type="ARBA" id="ARBA00001933"/>
    </source>
</evidence>
<evidence type="ECO:0000256" key="7">
    <source>
        <dbReference type="RuleBase" id="RU000382"/>
    </source>
</evidence>
<dbReference type="AlphaFoldDB" id="A0A8A3NZT3"/>
<dbReference type="Pfam" id="PF00282">
    <property type="entry name" value="Pyridoxal_deC"/>
    <property type="match status" value="1"/>
</dbReference>
<dbReference type="GO" id="GO:0030170">
    <property type="term" value="F:pyridoxal phosphate binding"/>
    <property type="evidence" value="ECO:0007669"/>
    <property type="project" value="InterPro"/>
</dbReference>
<keyword evidence="3" id="KW-0210">Decarboxylase</keyword>
<evidence type="ECO:0008006" key="10">
    <source>
        <dbReference type="Google" id="ProtNLM"/>
    </source>
</evidence>
<dbReference type="GO" id="GO:0019752">
    <property type="term" value="P:carboxylic acid metabolic process"/>
    <property type="evidence" value="ECO:0007669"/>
    <property type="project" value="InterPro"/>
</dbReference>
<reference evidence="8" key="1">
    <citation type="submission" date="2020-10" db="EMBL/GenBank/DDBJ databases">
        <title>Genome Sequence of Monilinia vaccinii-corymbosi Sheds Light on Mummy Berry Disease Infection of Blueberry and Mating Type.</title>
        <authorList>
            <person name="Yow A.G."/>
            <person name="Zhang Y."/>
            <person name="Bansal K."/>
            <person name="Eacker S.M."/>
            <person name="Sullivan S."/>
            <person name="Liachko I."/>
            <person name="Cubeta M.A."/>
            <person name="Rollins J.A."/>
            <person name="Ashrafi H."/>
        </authorList>
    </citation>
    <scope>NUCLEOTIDE SEQUENCE</scope>
    <source>
        <strain evidence="8">RL-1</strain>
    </source>
</reference>
<dbReference type="Proteomes" id="UP000672032">
    <property type="component" value="Chromosome 2"/>
</dbReference>
<dbReference type="EMBL" id="CP063406">
    <property type="protein sequence ID" value="QSZ31165.1"/>
    <property type="molecule type" value="Genomic_DNA"/>
</dbReference>
<dbReference type="OrthoDB" id="392571at2759"/>
<evidence type="ECO:0000256" key="5">
    <source>
        <dbReference type="ARBA" id="ARBA00023239"/>
    </source>
</evidence>
<accession>A0A8A3NZT3</accession>
<evidence type="ECO:0000256" key="4">
    <source>
        <dbReference type="ARBA" id="ARBA00022898"/>
    </source>
</evidence>
<dbReference type="GO" id="GO:0016831">
    <property type="term" value="F:carboxy-lyase activity"/>
    <property type="evidence" value="ECO:0007669"/>
    <property type="project" value="UniProtKB-KW"/>
</dbReference>
<dbReference type="PANTHER" id="PTHR45677:SF8">
    <property type="entry name" value="CYSTEINE SULFINIC ACID DECARBOXYLASE"/>
    <property type="match status" value="1"/>
</dbReference>
<organism evidence="8 9">
    <name type="scientific">Monilinia vaccinii-corymbosi</name>
    <dbReference type="NCBI Taxonomy" id="61207"/>
    <lineage>
        <taxon>Eukaryota</taxon>
        <taxon>Fungi</taxon>
        <taxon>Dikarya</taxon>
        <taxon>Ascomycota</taxon>
        <taxon>Pezizomycotina</taxon>
        <taxon>Leotiomycetes</taxon>
        <taxon>Helotiales</taxon>
        <taxon>Sclerotiniaceae</taxon>
        <taxon>Monilinia</taxon>
    </lineage>
</organism>
<sequence>MPSITDTNVSDNSNGQPPLNRADEVADLLNAVQSLIIPFIRSADEDASTKSSGHGKVIPGGSPRTTLFEHHQPENLLQLLDFDLPIDGKGKVGLLATVEQVLKYSVNTWDQGFLDKLYSSTNAMQVGVISELILAVLNTNLHVFQVSPALTVIEKTTAKTFANLFGFNGPHAGGISTQGGSASNTTSIIIARNNLFPETKQTGNASHEFVLFTSAHGHYSLEKAAQMCGLGTNNVISVPVDAQGRMIPSELNALIQKAQSENKTPFYVNATAGTTVLGSYDPFTEISHICKSHNLWLHIDASWGGPAIFSPAHKGQLAGSHLADSLAVNPHKMMNVPLTCSFLLGPDLTKFHKANTLPADYLFHTISPGAEVWDLADLTLQCGRRGDSLKLALSWIYYGTTGFTTQIDHAFSIASHLSHLVSAHPDLILVSANPPPCLQVCFYYAKGGKLGSQDVNTKMTQEVAGKLLARGFMVDYASGEQGKFFRVVVNVQTRRETVEGLVKAIAEIGGSCCF</sequence>
<name>A0A8A3NZT3_9HELO</name>
<dbReference type="PANTHER" id="PTHR45677">
    <property type="entry name" value="GLUTAMATE DECARBOXYLASE-RELATED"/>
    <property type="match status" value="1"/>
</dbReference>
<evidence type="ECO:0000256" key="3">
    <source>
        <dbReference type="ARBA" id="ARBA00022793"/>
    </source>
</evidence>
<dbReference type="Gene3D" id="3.40.640.10">
    <property type="entry name" value="Type I PLP-dependent aspartate aminotransferase-like (Major domain)"/>
    <property type="match status" value="1"/>
</dbReference>
<comment type="similarity">
    <text evidence="2 7">Belongs to the group II decarboxylase family.</text>
</comment>
<evidence type="ECO:0000256" key="2">
    <source>
        <dbReference type="ARBA" id="ARBA00009533"/>
    </source>
</evidence>
<dbReference type="InterPro" id="IPR015424">
    <property type="entry name" value="PyrdxlP-dep_Trfase"/>
</dbReference>
<keyword evidence="5 7" id="KW-0456">Lyase</keyword>
<dbReference type="GO" id="GO:0005737">
    <property type="term" value="C:cytoplasm"/>
    <property type="evidence" value="ECO:0007669"/>
    <property type="project" value="TreeGrafter"/>
</dbReference>
<evidence type="ECO:0000313" key="9">
    <source>
        <dbReference type="Proteomes" id="UP000672032"/>
    </source>
</evidence>
<keyword evidence="4 6" id="KW-0663">Pyridoxal phosphate</keyword>